<name>A0ABD1JZJ6_9TELE</name>
<reference evidence="13 14" key="1">
    <citation type="submission" date="2024-09" db="EMBL/GenBank/DDBJ databases">
        <title>A chromosome-level genome assembly of Gray's grenadier anchovy, Coilia grayii.</title>
        <authorList>
            <person name="Fu Z."/>
        </authorList>
    </citation>
    <scope>NUCLEOTIDE SEQUENCE [LARGE SCALE GENOMIC DNA]</scope>
    <source>
        <strain evidence="13">G4</strain>
        <tissue evidence="13">Muscle</tissue>
    </source>
</reference>
<dbReference type="FunFam" id="3.90.550.50:FF:000009">
    <property type="entry name" value="Hexosyltransferase"/>
    <property type="match status" value="1"/>
</dbReference>
<evidence type="ECO:0000256" key="11">
    <source>
        <dbReference type="ARBA" id="ARBA00043952"/>
    </source>
</evidence>
<comment type="pathway">
    <text evidence="11">Protein modification.</text>
</comment>
<comment type="subcellular location">
    <subcellularLocation>
        <location evidence="1 12">Golgi apparatus membrane</location>
        <topology evidence="1 12">Single-pass type II membrane protein</topology>
    </subcellularLocation>
</comment>
<dbReference type="InterPro" id="IPR002659">
    <property type="entry name" value="Glyco_trans_31"/>
</dbReference>
<keyword evidence="14" id="KW-1185">Reference proteome</keyword>
<proteinExistence type="inferred from homology"/>
<dbReference type="GO" id="GO:0008499">
    <property type="term" value="F:N-acetyl-beta-D-glucosaminide beta-(1,3)-galactosyltransferase activity"/>
    <property type="evidence" value="ECO:0007669"/>
    <property type="project" value="UniProtKB-ARBA"/>
</dbReference>
<evidence type="ECO:0000256" key="4">
    <source>
        <dbReference type="ARBA" id="ARBA00022679"/>
    </source>
</evidence>
<organism evidence="13 14">
    <name type="scientific">Coilia grayii</name>
    <name type="common">Gray's grenadier anchovy</name>
    <dbReference type="NCBI Taxonomy" id="363190"/>
    <lineage>
        <taxon>Eukaryota</taxon>
        <taxon>Metazoa</taxon>
        <taxon>Chordata</taxon>
        <taxon>Craniata</taxon>
        <taxon>Vertebrata</taxon>
        <taxon>Euteleostomi</taxon>
        <taxon>Actinopterygii</taxon>
        <taxon>Neopterygii</taxon>
        <taxon>Teleostei</taxon>
        <taxon>Clupei</taxon>
        <taxon>Clupeiformes</taxon>
        <taxon>Clupeoidei</taxon>
        <taxon>Engraulidae</taxon>
        <taxon>Coilinae</taxon>
        <taxon>Coilia</taxon>
    </lineage>
</organism>
<evidence type="ECO:0000256" key="9">
    <source>
        <dbReference type="ARBA" id="ARBA00023136"/>
    </source>
</evidence>
<accession>A0ABD1JZJ6</accession>
<keyword evidence="9 12" id="KW-0472">Membrane</keyword>
<comment type="caution">
    <text evidence="13">The sequence shown here is derived from an EMBL/GenBank/DDBJ whole genome shotgun (WGS) entry which is preliminary data.</text>
</comment>
<dbReference type="AlphaFoldDB" id="A0ABD1JZJ6"/>
<evidence type="ECO:0000256" key="2">
    <source>
        <dbReference type="ARBA" id="ARBA00008661"/>
    </source>
</evidence>
<protein>
    <recommendedName>
        <fullName evidence="12">Hexosyltransferase</fullName>
        <ecNumber evidence="12">2.4.1.-</ecNumber>
    </recommendedName>
</protein>
<evidence type="ECO:0000256" key="8">
    <source>
        <dbReference type="ARBA" id="ARBA00023034"/>
    </source>
</evidence>
<keyword evidence="5 12" id="KW-0812">Transmembrane</keyword>
<evidence type="ECO:0000313" key="14">
    <source>
        <dbReference type="Proteomes" id="UP001591681"/>
    </source>
</evidence>
<comment type="similarity">
    <text evidence="2 12">Belongs to the glycosyltransferase 31 family.</text>
</comment>
<evidence type="ECO:0000256" key="7">
    <source>
        <dbReference type="ARBA" id="ARBA00022989"/>
    </source>
</evidence>
<keyword evidence="7 12" id="KW-1133">Transmembrane helix</keyword>
<dbReference type="EC" id="2.4.1.-" evidence="12"/>
<feature type="transmembrane region" description="Helical" evidence="12">
    <location>
        <begin position="12"/>
        <end position="29"/>
    </location>
</feature>
<evidence type="ECO:0000256" key="12">
    <source>
        <dbReference type="RuleBase" id="RU363063"/>
    </source>
</evidence>
<keyword evidence="6 12" id="KW-0735">Signal-anchor</keyword>
<dbReference type="EMBL" id="JBHFQA010000010">
    <property type="protein sequence ID" value="KAL2092251.1"/>
    <property type="molecule type" value="Genomic_DNA"/>
</dbReference>
<evidence type="ECO:0000313" key="13">
    <source>
        <dbReference type="EMBL" id="KAL2092251.1"/>
    </source>
</evidence>
<dbReference type="Proteomes" id="UP001591681">
    <property type="component" value="Unassembled WGS sequence"/>
</dbReference>
<evidence type="ECO:0000256" key="5">
    <source>
        <dbReference type="ARBA" id="ARBA00022692"/>
    </source>
</evidence>
<evidence type="ECO:0000256" key="1">
    <source>
        <dbReference type="ARBA" id="ARBA00004323"/>
    </source>
</evidence>
<dbReference type="PANTHER" id="PTHR11214:SF368">
    <property type="entry name" value="N-ACETYLLACTOSAMINIDE BETA-1,3-N-ACETYLGLUCOSAMINYLTRANSFERASE 4"/>
    <property type="match status" value="1"/>
</dbReference>
<keyword evidence="8 12" id="KW-0333">Golgi apparatus</keyword>
<dbReference type="PANTHER" id="PTHR11214">
    <property type="entry name" value="BETA-1,3-N-ACETYLGLUCOSAMINYLTRANSFERASE"/>
    <property type="match status" value="1"/>
</dbReference>
<keyword evidence="3 12" id="KW-0328">Glycosyltransferase</keyword>
<dbReference type="Gene3D" id="3.90.550.50">
    <property type="match status" value="1"/>
</dbReference>
<dbReference type="GO" id="GO:0000139">
    <property type="term" value="C:Golgi membrane"/>
    <property type="evidence" value="ECO:0007669"/>
    <property type="project" value="UniProtKB-SubCell"/>
</dbReference>
<sequence>MVTVRCRQCCPLAWILVFVFCCVLVQKHLHRVVTVEPRASVFHNDAPSNKVALDFKCTPTNSTIPSYLPKSHQEFLRYKHCRAFPTLLSPSPCEDDLYLLFVIKSTATQVERRAALRETWAKAGYIQDRRIKVVFLVGRSLGHGGYNMQPLLEWENRHHNDILQWDFADSFFNLTLKEVGFLSWFSQSCKSTHFVFKGDDDVFVNTENLIDFLRQHKPENHLFTGDIMFAAWPIRNRAIKYFVPEDMYPNKMPYPPYAGGGGYLMSRQTVLGLGAVAQTIELFPIDDVYVGMCLKKMGIRPIQHRGFLTFGFRNVFKHFDPCVYRDIMLVHKLNPGEMWAMWALIQDASLRCGKSRARL</sequence>
<gene>
    <name evidence="13" type="ORF">ACEWY4_012049</name>
</gene>
<keyword evidence="4" id="KW-0808">Transferase</keyword>
<evidence type="ECO:0000256" key="6">
    <source>
        <dbReference type="ARBA" id="ARBA00022968"/>
    </source>
</evidence>
<evidence type="ECO:0000256" key="10">
    <source>
        <dbReference type="ARBA" id="ARBA00023180"/>
    </source>
</evidence>
<evidence type="ECO:0000256" key="3">
    <source>
        <dbReference type="ARBA" id="ARBA00022676"/>
    </source>
</evidence>
<dbReference type="GO" id="GO:0016266">
    <property type="term" value="P:protein O-linked glycosylation via N-acetyl-galactosamine"/>
    <property type="evidence" value="ECO:0007669"/>
    <property type="project" value="UniProtKB-ARBA"/>
</dbReference>
<keyword evidence="10" id="KW-0325">Glycoprotein</keyword>
<dbReference type="Pfam" id="PF01762">
    <property type="entry name" value="Galactosyl_T"/>
    <property type="match status" value="1"/>
</dbReference>